<sequence length="83" mass="8922">MTAIFIEAAGWIGAICVFTAYVLLSTGRLTSQSASFHILNMIGAAGFVINTWAHGAIPSMALNIVWAGVGAYALFRIIRNHQR</sequence>
<dbReference type="InterPro" id="IPR058058">
    <property type="entry name" value="CBU_0592-like"/>
</dbReference>
<dbReference type="NCBIfam" id="NF047864">
    <property type="entry name" value="CBU_0592_membra"/>
    <property type="match status" value="1"/>
</dbReference>
<dbReference type="Pfam" id="PF26604">
    <property type="entry name" value="CBU_0592"/>
    <property type="match status" value="1"/>
</dbReference>
<keyword evidence="1" id="KW-1133">Transmembrane helix</keyword>
<keyword evidence="1" id="KW-0472">Membrane</keyword>
<evidence type="ECO:0000313" key="3">
    <source>
        <dbReference type="EMBL" id="RXR30465.1"/>
    </source>
</evidence>
<organism evidence="3 4">
    <name type="scientific">Sphingobium fluviale</name>
    <dbReference type="NCBI Taxonomy" id="2506423"/>
    <lineage>
        <taxon>Bacteria</taxon>
        <taxon>Pseudomonadati</taxon>
        <taxon>Pseudomonadota</taxon>
        <taxon>Alphaproteobacteria</taxon>
        <taxon>Sphingomonadales</taxon>
        <taxon>Sphingomonadaceae</taxon>
        <taxon>Sphingobium</taxon>
    </lineage>
</organism>
<name>A0A4Q1KLT3_9SPHN</name>
<dbReference type="EMBL" id="SBKP01000002">
    <property type="protein sequence ID" value="RXR30465.1"/>
    <property type="molecule type" value="Genomic_DNA"/>
</dbReference>
<dbReference type="OrthoDB" id="3256397at2"/>
<protein>
    <recommendedName>
        <fullName evidence="2">CBU-0592-like domain-containing protein</fullName>
    </recommendedName>
</protein>
<dbReference type="AlphaFoldDB" id="A0A4Q1KLT3"/>
<accession>A0A4Q1KLT3</accession>
<evidence type="ECO:0000313" key="4">
    <source>
        <dbReference type="Proteomes" id="UP000290958"/>
    </source>
</evidence>
<evidence type="ECO:0000256" key="1">
    <source>
        <dbReference type="SAM" id="Phobius"/>
    </source>
</evidence>
<gene>
    <name evidence="3" type="ORF">EQG66_03905</name>
</gene>
<evidence type="ECO:0000259" key="2">
    <source>
        <dbReference type="Pfam" id="PF26604"/>
    </source>
</evidence>
<comment type="caution">
    <text evidence="3">The sequence shown here is derived from an EMBL/GenBank/DDBJ whole genome shotgun (WGS) entry which is preliminary data.</text>
</comment>
<feature type="transmembrane region" description="Helical" evidence="1">
    <location>
        <begin position="6"/>
        <end position="24"/>
    </location>
</feature>
<keyword evidence="1" id="KW-0812">Transmembrane</keyword>
<proteinExistence type="predicted"/>
<feature type="transmembrane region" description="Helical" evidence="1">
    <location>
        <begin position="36"/>
        <end position="54"/>
    </location>
</feature>
<dbReference type="RefSeq" id="WP_129403215.1">
    <property type="nucleotide sequence ID" value="NZ_SBKP01000002.1"/>
</dbReference>
<feature type="transmembrane region" description="Helical" evidence="1">
    <location>
        <begin position="60"/>
        <end position="78"/>
    </location>
</feature>
<reference evidence="4" key="1">
    <citation type="submission" date="2019-01" db="EMBL/GenBank/DDBJ databases">
        <title>Cytophagaceae bacterium strain CAR-16.</title>
        <authorList>
            <person name="Chen W.-M."/>
        </authorList>
    </citation>
    <scope>NUCLEOTIDE SEQUENCE [LARGE SCALE GENOMIC DNA]</scope>
    <source>
        <strain evidence="4">CHR27</strain>
    </source>
</reference>
<keyword evidence="4" id="KW-1185">Reference proteome</keyword>
<dbReference type="Proteomes" id="UP000290958">
    <property type="component" value="Unassembled WGS sequence"/>
</dbReference>
<feature type="domain" description="CBU-0592-like" evidence="2">
    <location>
        <begin position="7"/>
        <end position="80"/>
    </location>
</feature>